<dbReference type="EMBL" id="JACRWE010000004">
    <property type="protein sequence ID" value="MBC5997211.1"/>
    <property type="molecule type" value="Genomic_DNA"/>
</dbReference>
<dbReference type="Pfam" id="PF13426">
    <property type="entry name" value="PAS_9"/>
    <property type="match status" value="1"/>
</dbReference>
<evidence type="ECO:0000256" key="4">
    <source>
        <dbReference type="ARBA" id="ARBA00022777"/>
    </source>
</evidence>
<dbReference type="SUPFAM" id="SSF47384">
    <property type="entry name" value="Homodimeric domain of signal transducing histidine kinase"/>
    <property type="match status" value="1"/>
</dbReference>
<dbReference type="InterPro" id="IPR035965">
    <property type="entry name" value="PAS-like_dom_sf"/>
</dbReference>
<feature type="domain" description="PAC" evidence="8">
    <location>
        <begin position="177"/>
        <end position="233"/>
    </location>
</feature>
<dbReference type="EC" id="2.7.13.3" evidence="2"/>
<evidence type="ECO:0000256" key="3">
    <source>
        <dbReference type="ARBA" id="ARBA00022553"/>
    </source>
</evidence>
<dbReference type="SUPFAM" id="SSF55874">
    <property type="entry name" value="ATPase domain of HSP90 chaperone/DNA topoisomerase II/histidine kinase"/>
    <property type="match status" value="1"/>
</dbReference>
<dbReference type="Pfam" id="PF08448">
    <property type="entry name" value="PAS_4"/>
    <property type="match status" value="1"/>
</dbReference>
<evidence type="ECO:0000256" key="1">
    <source>
        <dbReference type="ARBA" id="ARBA00000085"/>
    </source>
</evidence>
<sequence>MKSIFNKFDKYVLVISYDGNIVFANDKLLTRLKYEKDELYKLNIDDILVTKDNFKANLLDFSKDIKIDLSLYSKYKEVIKVYSDISVDYFEKNKSIFIISKDRKYKYYTIEDLENLIDNSGKMAYIKDADSKYLYLNKAFADASFRKQEDMIGTYMQDYIEEDLVNQFKYDDKLVIESKQYKSFNQSAIIDDEEAWYEIYKSPIYNENGDFKYMVCTLRDITLEKGINEKLYNNYKQITNLKNLDIGTSHIDMYELLKSIGNKIINGTNASGFSVLLYDEKKCSLIPYIKLKDSIRAFEDIDIIPLINDEEYNYMINGEYEGLKPVNESQLRYDINENYLPLIEYIGSYKIKLYDEFIGILNISYEGKYTPVHNQDDFMKSICNTIAMIIKNCRLSEEIKMENEKRKLTEQELELYLSTAVDLVASFDEDGCFISVNSNWTKLLGWSEEDLLNHSYTEFIHIDDMEKYISITDMIDTTNKLANRYRCKDGKFIWLDWNFKYDSEKNIVIGTAKDITEQKNIEEQKRKLEEKVHLESIKNEFFANISHEFKTPINIILGITQLTKKNIDNNDLSMKNLIKYLDTIKQNSYRLLRLVNNLIDISRIDIGYYNLIPSNNNIISVIEDITLSVVDYVEDKNINLIFDTDIEEVVTSCDPDKIERVILNLLSNAIKYTSEHGTIEVNISHDVENVNVSVKDNGVGIPSDKLDIIFDRFGQANNLLTRKCEGSGIGLSLVKAIIEMHGGKIKVYSKLGKGTEFVFNIPIIKLLDKDKEYVFNYDSKDFHIEKCHIEFSDIYSL</sequence>
<dbReference type="PROSITE" id="PS50112">
    <property type="entry name" value="PAS"/>
    <property type="match status" value="2"/>
</dbReference>
<comment type="caution">
    <text evidence="9">The sequence shown here is derived from an EMBL/GenBank/DDBJ whole genome shotgun (WGS) entry which is preliminary data.</text>
</comment>
<keyword evidence="3" id="KW-0597">Phosphoprotein</keyword>
<dbReference type="SMART" id="SM00091">
    <property type="entry name" value="PAS"/>
    <property type="match status" value="3"/>
</dbReference>
<dbReference type="SMART" id="SM00387">
    <property type="entry name" value="HATPase_c"/>
    <property type="match status" value="1"/>
</dbReference>
<dbReference type="Pfam" id="PF08447">
    <property type="entry name" value="PAS_3"/>
    <property type="match status" value="1"/>
</dbReference>
<dbReference type="SUPFAM" id="SSF55785">
    <property type="entry name" value="PYP-like sensor domain (PAS domain)"/>
    <property type="match status" value="2"/>
</dbReference>
<organism evidence="9 10">
    <name type="scientific">Romboutsia faecis</name>
    <dbReference type="NCBI Taxonomy" id="2764597"/>
    <lineage>
        <taxon>Bacteria</taxon>
        <taxon>Bacillati</taxon>
        <taxon>Bacillota</taxon>
        <taxon>Clostridia</taxon>
        <taxon>Peptostreptococcales</taxon>
        <taxon>Peptostreptococcaceae</taxon>
        <taxon>Romboutsia</taxon>
    </lineage>
</organism>
<dbReference type="InterPro" id="IPR013655">
    <property type="entry name" value="PAS_fold_3"/>
</dbReference>
<dbReference type="InterPro" id="IPR003661">
    <property type="entry name" value="HisK_dim/P_dom"/>
</dbReference>
<dbReference type="InterPro" id="IPR036097">
    <property type="entry name" value="HisK_dim/P_sf"/>
</dbReference>
<evidence type="ECO:0000259" key="7">
    <source>
        <dbReference type="PROSITE" id="PS50112"/>
    </source>
</evidence>
<evidence type="ECO:0000256" key="2">
    <source>
        <dbReference type="ARBA" id="ARBA00012438"/>
    </source>
</evidence>
<dbReference type="Gene3D" id="3.30.450.20">
    <property type="entry name" value="PAS domain"/>
    <property type="match status" value="3"/>
</dbReference>
<dbReference type="PROSITE" id="PS50113">
    <property type="entry name" value="PAC"/>
    <property type="match status" value="2"/>
</dbReference>
<evidence type="ECO:0000313" key="10">
    <source>
        <dbReference type="Proteomes" id="UP000609849"/>
    </source>
</evidence>
<dbReference type="CDD" id="cd00082">
    <property type="entry name" value="HisKA"/>
    <property type="match status" value="1"/>
</dbReference>
<dbReference type="RefSeq" id="WP_153924673.1">
    <property type="nucleotide sequence ID" value="NZ_JACRWE010000004.1"/>
</dbReference>
<dbReference type="InterPro" id="IPR013656">
    <property type="entry name" value="PAS_4"/>
</dbReference>
<dbReference type="InterPro" id="IPR003594">
    <property type="entry name" value="HATPase_dom"/>
</dbReference>
<dbReference type="InterPro" id="IPR005467">
    <property type="entry name" value="His_kinase_dom"/>
</dbReference>
<dbReference type="InterPro" id="IPR000700">
    <property type="entry name" value="PAS-assoc_C"/>
</dbReference>
<dbReference type="InterPro" id="IPR036890">
    <property type="entry name" value="HATPase_C_sf"/>
</dbReference>
<keyword evidence="5" id="KW-0902">Two-component regulatory system</keyword>
<dbReference type="PANTHER" id="PTHR43547">
    <property type="entry name" value="TWO-COMPONENT HISTIDINE KINASE"/>
    <property type="match status" value="1"/>
</dbReference>
<dbReference type="Pfam" id="PF02518">
    <property type="entry name" value="HATPase_c"/>
    <property type="match status" value="1"/>
</dbReference>
<evidence type="ECO:0000256" key="5">
    <source>
        <dbReference type="ARBA" id="ARBA00023012"/>
    </source>
</evidence>
<dbReference type="NCBIfam" id="TIGR00229">
    <property type="entry name" value="sensory_box"/>
    <property type="match status" value="2"/>
</dbReference>
<dbReference type="Pfam" id="PF00512">
    <property type="entry name" value="HisKA"/>
    <property type="match status" value="1"/>
</dbReference>
<reference evidence="9 10" key="1">
    <citation type="submission" date="2020-08" db="EMBL/GenBank/DDBJ databases">
        <authorList>
            <person name="Liu C."/>
            <person name="Sun Q."/>
        </authorList>
    </citation>
    <scope>NUCLEOTIDE SEQUENCE [LARGE SCALE GENOMIC DNA]</scope>
    <source>
        <strain evidence="9 10">NSJ-18</strain>
    </source>
</reference>
<dbReference type="InterPro" id="IPR004358">
    <property type="entry name" value="Sig_transdc_His_kin-like_C"/>
</dbReference>
<proteinExistence type="predicted"/>
<dbReference type="Gene3D" id="3.30.565.10">
    <property type="entry name" value="Histidine kinase-like ATPase, C-terminal domain"/>
    <property type="match status" value="1"/>
</dbReference>
<keyword evidence="4" id="KW-0808">Transferase</keyword>
<feature type="domain" description="PAC" evidence="8">
    <location>
        <begin position="475"/>
        <end position="527"/>
    </location>
</feature>
<dbReference type="InterPro" id="IPR000014">
    <property type="entry name" value="PAS"/>
</dbReference>
<dbReference type="SMART" id="SM00388">
    <property type="entry name" value="HisKA"/>
    <property type="match status" value="1"/>
</dbReference>
<feature type="domain" description="PAS" evidence="7">
    <location>
        <begin position="1"/>
        <end position="39"/>
    </location>
</feature>
<dbReference type="Proteomes" id="UP000609849">
    <property type="component" value="Unassembled WGS sequence"/>
</dbReference>
<accession>A0ABR7JQM4</accession>
<dbReference type="Gene3D" id="1.10.287.130">
    <property type="match status" value="1"/>
</dbReference>
<dbReference type="InterPro" id="IPR001610">
    <property type="entry name" value="PAC"/>
</dbReference>
<dbReference type="Gene3D" id="3.30.450.40">
    <property type="match status" value="1"/>
</dbReference>
<evidence type="ECO:0000259" key="8">
    <source>
        <dbReference type="PROSITE" id="PS50113"/>
    </source>
</evidence>
<keyword evidence="10" id="KW-1185">Reference proteome</keyword>
<protein>
    <recommendedName>
        <fullName evidence="2">histidine kinase</fullName>
        <ecNumber evidence="2">2.7.13.3</ecNumber>
    </recommendedName>
</protein>
<feature type="domain" description="PAS" evidence="7">
    <location>
        <begin position="409"/>
        <end position="466"/>
    </location>
</feature>
<dbReference type="SMART" id="SM00086">
    <property type="entry name" value="PAC"/>
    <property type="match status" value="2"/>
</dbReference>
<dbReference type="PANTHER" id="PTHR43547:SF2">
    <property type="entry name" value="HYBRID SIGNAL TRANSDUCTION HISTIDINE KINASE C"/>
    <property type="match status" value="1"/>
</dbReference>
<evidence type="ECO:0000259" key="6">
    <source>
        <dbReference type="PROSITE" id="PS50109"/>
    </source>
</evidence>
<gene>
    <name evidence="9" type="ORF">H8923_10590</name>
</gene>
<comment type="catalytic activity">
    <reaction evidence="1">
        <text>ATP + protein L-histidine = ADP + protein N-phospho-L-histidine.</text>
        <dbReference type="EC" id="2.7.13.3"/>
    </reaction>
</comment>
<dbReference type="PRINTS" id="PR00344">
    <property type="entry name" value="BCTRLSENSOR"/>
</dbReference>
<dbReference type="PROSITE" id="PS50109">
    <property type="entry name" value="HIS_KIN"/>
    <property type="match status" value="1"/>
</dbReference>
<dbReference type="CDD" id="cd00130">
    <property type="entry name" value="PAS"/>
    <property type="match status" value="3"/>
</dbReference>
<dbReference type="CDD" id="cd00075">
    <property type="entry name" value="HATPase"/>
    <property type="match status" value="1"/>
</dbReference>
<keyword evidence="4" id="KW-0418">Kinase</keyword>
<evidence type="ECO:0000313" key="9">
    <source>
        <dbReference type="EMBL" id="MBC5997211.1"/>
    </source>
</evidence>
<dbReference type="InterPro" id="IPR029016">
    <property type="entry name" value="GAF-like_dom_sf"/>
</dbReference>
<feature type="domain" description="Histidine kinase" evidence="6">
    <location>
        <begin position="544"/>
        <end position="765"/>
    </location>
</feature>
<name>A0ABR7JQM4_9FIRM</name>